<proteinExistence type="predicted"/>
<sequence length="115" mass="12469">MRDGTGWILSFAGGALLWSVASATSGGREPWDTSEYWVVYMPIACALCAALGFAFPDRPWRWPLAVMLAQMPVMWVTQGIGSLWIPGIVMLLVLALPGMLLASLGGVLRRMRSAT</sequence>
<accession>A0ABX6T8E0</accession>
<evidence type="ECO:0000256" key="1">
    <source>
        <dbReference type="SAM" id="Phobius"/>
    </source>
</evidence>
<dbReference type="EMBL" id="CP060780">
    <property type="protein sequence ID" value="QNP43938.1"/>
    <property type="molecule type" value="Genomic_DNA"/>
</dbReference>
<dbReference type="RefSeq" id="WP_187715362.1">
    <property type="nucleotide sequence ID" value="NZ_BAABJC010000001.1"/>
</dbReference>
<feature type="transmembrane region" description="Helical" evidence="1">
    <location>
        <begin position="62"/>
        <end position="81"/>
    </location>
</feature>
<gene>
    <name evidence="2" type="ORF">H9L15_04825</name>
</gene>
<evidence type="ECO:0000313" key="3">
    <source>
        <dbReference type="Proteomes" id="UP000516134"/>
    </source>
</evidence>
<reference evidence="2 3" key="1">
    <citation type="submission" date="2020-08" db="EMBL/GenBank/DDBJ databases">
        <title>Genome sequence of Sphingomonas daechungensis KACC 18115T.</title>
        <authorList>
            <person name="Hyun D.-W."/>
            <person name="Bae J.-W."/>
        </authorList>
    </citation>
    <scope>NUCLEOTIDE SEQUENCE [LARGE SCALE GENOMIC DNA]</scope>
    <source>
        <strain evidence="2 3">KACC 18115</strain>
    </source>
</reference>
<evidence type="ECO:0008006" key="4">
    <source>
        <dbReference type="Google" id="ProtNLM"/>
    </source>
</evidence>
<dbReference type="Proteomes" id="UP000516134">
    <property type="component" value="Chromosome"/>
</dbReference>
<keyword evidence="3" id="KW-1185">Reference proteome</keyword>
<feature type="transmembrane region" description="Helical" evidence="1">
    <location>
        <begin position="36"/>
        <end position="55"/>
    </location>
</feature>
<keyword evidence="1" id="KW-0812">Transmembrane</keyword>
<keyword evidence="1" id="KW-0472">Membrane</keyword>
<name>A0ABX6T8E0_9SPHN</name>
<feature type="transmembrane region" description="Helical" evidence="1">
    <location>
        <begin position="87"/>
        <end position="108"/>
    </location>
</feature>
<evidence type="ECO:0000313" key="2">
    <source>
        <dbReference type="EMBL" id="QNP43938.1"/>
    </source>
</evidence>
<organism evidence="2 3">
    <name type="scientific">Sphingomonas daechungensis</name>
    <dbReference type="NCBI Taxonomy" id="1176646"/>
    <lineage>
        <taxon>Bacteria</taxon>
        <taxon>Pseudomonadati</taxon>
        <taxon>Pseudomonadota</taxon>
        <taxon>Alphaproteobacteria</taxon>
        <taxon>Sphingomonadales</taxon>
        <taxon>Sphingomonadaceae</taxon>
        <taxon>Sphingomonas</taxon>
    </lineage>
</organism>
<keyword evidence="1" id="KW-1133">Transmembrane helix</keyword>
<protein>
    <recommendedName>
        <fullName evidence="4">SPW repeat protein</fullName>
    </recommendedName>
</protein>